<organism evidence="2 3">
    <name type="scientific">Didymodactylos carnosus</name>
    <dbReference type="NCBI Taxonomy" id="1234261"/>
    <lineage>
        <taxon>Eukaryota</taxon>
        <taxon>Metazoa</taxon>
        <taxon>Spiralia</taxon>
        <taxon>Gnathifera</taxon>
        <taxon>Rotifera</taxon>
        <taxon>Eurotatoria</taxon>
        <taxon>Bdelloidea</taxon>
        <taxon>Philodinida</taxon>
        <taxon>Philodinidae</taxon>
        <taxon>Didymodactylos</taxon>
    </lineage>
</organism>
<reference evidence="2" key="1">
    <citation type="submission" date="2021-02" db="EMBL/GenBank/DDBJ databases">
        <authorList>
            <person name="Nowell W R."/>
        </authorList>
    </citation>
    <scope>NUCLEOTIDE SEQUENCE</scope>
</reference>
<gene>
    <name evidence="1" type="ORF">OVA965_LOCUS16431</name>
    <name evidence="2" type="ORF">TMI583_LOCUS16439</name>
</gene>
<dbReference type="Proteomes" id="UP000682733">
    <property type="component" value="Unassembled WGS sequence"/>
</dbReference>
<accession>A0A8S2JGB6</accession>
<dbReference type="EMBL" id="CAJOBA010007638">
    <property type="protein sequence ID" value="CAF3808091.1"/>
    <property type="molecule type" value="Genomic_DNA"/>
</dbReference>
<sequence length="193" mass="21913">MNRKHSRQVVSTLLTTASEAVVWKASTYDKRKTNVIVITSDEDLVQNIVSMVQTYEREGEDSTILKNTREEVQQLRCRVFSAKRQKTDLTCVICEARALNYNFNEPIIIQGQSPIPSTISVESMPPLPLSSLSPNMHTSLLTPDDCTRLYDIQQTYNSIVQSTETVPQQQVVDKKSACLYKMDVFYSIAMKLI</sequence>
<comment type="caution">
    <text evidence="2">The sequence shown here is derived from an EMBL/GenBank/DDBJ whole genome shotgun (WGS) entry which is preliminary data.</text>
</comment>
<proteinExistence type="predicted"/>
<protein>
    <submittedName>
        <fullName evidence="2">Uncharacterized protein</fullName>
    </submittedName>
</protein>
<evidence type="ECO:0000313" key="1">
    <source>
        <dbReference type="EMBL" id="CAF1039912.1"/>
    </source>
</evidence>
<dbReference type="AlphaFoldDB" id="A0A8S2JGB6"/>
<evidence type="ECO:0000313" key="3">
    <source>
        <dbReference type="Proteomes" id="UP000682733"/>
    </source>
</evidence>
<dbReference type="EMBL" id="CAJNOK010007628">
    <property type="protein sequence ID" value="CAF1039912.1"/>
    <property type="molecule type" value="Genomic_DNA"/>
</dbReference>
<dbReference type="Proteomes" id="UP000677228">
    <property type="component" value="Unassembled WGS sequence"/>
</dbReference>
<evidence type="ECO:0000313" key="2">
    <source>
        <dbReference type="EMBL" id="CAF3808091.1"/>
    </source>
</evidence>
<name>A0A8S2JGB6_9BILA</name>